<keyword evidence="5" id="KW-0636">Prenylation</keyword>
<gene>
    <name evidence="8" type="ORF">Adt_26673</name>
</gene>
<organism evidence="8 9">
    <name type="scientific">Abeliophyllum distichum</name>
    <dbReference type="NCBI Taxonomy" id="126358"/>
    <lineage>
        <taxon>Eukaryota</taxon>
        <taxon>Viridiplantae</taxon>
        <taxon>Streptophyta</taxon>
        <taxon>Embryophyta</taxon>
        <taxon>Tracheophyta</taxon>
        <taxon>Spermatophyta</taxon>
        <taxon>Magnoliopsida</taxon>
        <taxon>eudicotyledons</taxon>
        <taxon>Gunneridae</taxon>
        <taxon>Pentapetalae</taxon>
        <taxon>asterids</taxon>
        <taxon>lamiids</taxon>
        <taxon>Lamiales</taxon>
        <taxon>Oleaceae</taxon>
        <taxon>Forsythieae</taxon>
        <taxon>Abeliophyllum</taxon>
    </lineage>
</organism>
<dbReference type="InterPro" id="IPR006121">
    <property type="entry name" value="HMA_dom"/>
</dbReference>
<keyword evidence="4" id="KW-0449">Lipoprotein</keyword>
<dbReference type="Pfam" id="PF00403">
    <property type="entry name" value="HMA"/>
    <property type="match status" value="1"/>
</dbReference>
<evidence type="ECO:0000256" key="4">
    <source>
        <dbReference type="ARBA" id="ARBA00023288"/>
    </source>
</evidence>
<keyword evidence="2" id="KW-0488">Methylation</keyword>
<dbReference type="Gene3D" id="3.30.70.100">
    <property type="match status" value="1"/>
</dbReference>
<dbReference type="InterPro" id="IPR051863">
    <property type="entry name" value="HIPP"/>
</dbReference>
<feature type="domain" description="HMA" evidence="7">
    <location>
        <begin position="3"/>
        <end position="66"/>
    </location>
</feature>
<dbReference type="GO" id="GO:0009626">
    <property type="term" value="P:plant-type hypersensitive response"/>
    <property type="evidence" value="ECO:0007669"/>
    <property type="project" value="UniProtKB-KW"/>
</dbReference>
<dbReference type="GO" id="GO:0016020">
    <property type="term" value="C:membrane"/>
    <property type="evidence" value="ECO:0007669"/>
    <property type="project" value="UniProtKB-SubCell"/>
</dbReference>
<evidence type="ECO:0000256" key="1">
    <source>
        <dbReference type="ARBA" id="ARBA00004170"/>
    </source>
</evidence>
<evidence type="ECO:0000256" key="3">
    <source>
        <dbReference type="ARBA" id="ARBA00022723"/>
    </source>
</evidence>
<comment type="similarity">
    <text evidence="6">Belongs to the HIPP family.</text>
</comment>
<dbReference type="PANTHER" id="PTHR45811:SF33">
    <property type="entry name" value="HEAVY METAL-ASSOCIATED ISOPRENYLATED PLANT PROTEIN 2-RELATED"/>
    <property type="match status" value="1"/>
</dbReference>
<protein>
    <submittedName>
        <fullName evidence="8">Heavy metal transport/detoxification superfamily protein</fullName>
    </submittedName>
</protein>
<dbReference type="InterPro" id="IPR036163">
    <property type="entry name" value="HMA_dom_sf"/>
</dbReference>
<name>A0ABD1RRK3_9LAMI</name>
<dbReference type="GO" id="GO:0046872">
    <property type="term" value="F:metal ion binding"/>
    <property type="evidence" value="ECO:0007669"/>
    <property type="project" value="UniProtKB-KW"/>
</dbReference>
<dbReference type="AlphaFoldDB" id="A0ABD1RRK3"/>
<keyword evidence="9" id="KW-1185">Reference proteome</keyword>
<comment type="subcellular location">
    <subcellularLocation>
        <location evidence="1">Membrane</location>
        <topology evidence="1">Peripheral membrane protein</topology>
    </subcellularLocation>
</comment>
<sequence length="116" mass="12365">MATKKTELKVTINCEKCKSQVLKAVAKLTGIDEVTLNAEKGILTIVGSVDPVCIITAIRKTGRFVEITSVGPPKKPDPPKPADPPKPCPPLPACCKQCQLVGVSYVTYDSARCSIL</sequence>
<dbReference type="Proteomes" id="UP001604336">
    <property type="component" value="Unassembled WGS sequence"/>
</dbReference>
<dbReference type="PANTHER" id="PTHR45811">
    <property type="entry name" value="COPPER TRANSPORT PROTEIN FAMILY-RELATED"/>
    <property type="match status" value="1"/>
</dbReference>
<proteinExistence type="inferred from homology"/>
<evidence type="ECO:0000256" key="6">
    <source>
        <dbReference type="ARBA" id="ARBA00024045"/>
    </source>
</evidence>
<reference evidence="9" key="1">
    <citation type="submission" date="2024-07" db="EMBL/GenBank/DDBJ databases">
        <title>Two chromosome-level genome assemblies of Korean endemic species Abeliophyllum distichum and Forsythia ovata (Oleaceae).</title>
        <authorList>
            <person name="Jang H."/>
        </authorList>
    </citation>
    <scope>NUCLEOTIDE SEQUENCE [LARGE SCALE GENOMIC DNA]</scope>
</reference>
<comment type="caution">
    <text evidence="8">The sequence shown here is derived from an EMBL/GenBank/DDBJ whole genome shotgun (WGS) entry which is preliminary data.</text>
</comment>
<evidence type="ECO:0000256" key="5">
    <source>
        <dbReference type="ARBA" id="ARBA00023289"/>
    </source>
</evidence>
<dbReference type="PROSITE" id="PS50846">
    <property type="entry name" value="HMA_2"/>
    <property type="match status" value="1"/>
</dbReference>
<dbReference type="SUPFAM" id="SSF55008">
    <property type="entry name" value="HMA, heavy metal-associated domain"/>
    <property type="match status" value="1"/>
</dbReference>
<evidence type="ECO:0000313" key="9">
    <source>
        <dbReference type="Proteomes" id="UP001604336"/>
    </source>
</evidence>
<evidence type="ECO:0000259" key="7">
    <source>
        <dbReference type="PROSITE" id="PS50846"/>
    </source>
</evidence>
<accession>A0ABD1RRK3</accession>
<dbReference type="EMBL" id="JBFOLK010000008">
    <property type="protein sequence ID" value="KAL2491045.1"/>
    <property type="molecule type" value="Genomic_DNA"/>
</dbReference>
<evidence type="ECO:0000313" key="8">
    <source>
        <dbReference type="EMBL" id="KAL2491045.1"/>
    </source>
</evidence>
<keyword evidence="3" id="KW-0479">Metal-binding</keyword>
<evidence type="ECO:0000256" key="2">
    <source>
        <dbReference type="ARBA" id="ARBA00022481"/>
    </source>
</evidence>